<evidence type="ECO:0000256" key="9">
    <source>
        <dbReference type="ARBA" id="ARBA00023160"/>
    </source>
</evidence>
<comment type="similarity">
    <text evidence="10">Belongs to the ELO family.</text>
</comment>
<feature type="transmembrane region" description="Helical" evidence="10">
    <location>
        <begin position="365"/>
        <end position="390"/>
    </location>
</feature>
<evidence type="ECO:0000256" key="10">
    <source>
        <dbReference type="RuleBase" id="RU361115"/>
    </source>
</evidence>
<comment type="catalytic activity">
    <reaction evidence="10">
        <text>a very-long-chain acyl-CoA + malonyl-CoA + H(+) = a very-long-chain 3-oxoacyl-CoA + CO2 + CoA</text>
        <dbReference type="Rhea" id="RHEA:32727"/>
        <dbReference type="ChEBI" id="CHEBI:15378"/>
        <dbReference type="ChEBI" id="CHEBI:16526"/>
        <dbReference type="ChEBI" id="CHEBI:57287"/>
        <dbReference type="ChEBI" id="CHEBI:57384"/>
        <dbReference type="ChEBI" id="CHEBI:90725"/>
        <dbReference type="ChEBI" id="CHEBI:90736"/>
        <dbReference type="EC" id="2.3.1.199"/>
    </reaction>
</comment>
<proteinExistence type="inferred from homology"/>
<dbReference type="AlphaFoldDB" id="A0A482XHG9"/>
<keyword evidence="2 10" id="KW-0444">Lipid biosynthesis</keyword>
<dbReference type="PANTHER" id="PTHR11157">
    <property type="entry name" value="FATTY ACID ACYL TRANSFERASE-RELATED"/>
    <property type="match status" value="1"/>
</dbReference>
<evidence type="ECO:0000256" key="8">
    <source>
        <dbReference type="ARBA" id="ARBA00023136"/>
    </source>
</evidence>
<keyword evidence="3 10" id="KW-0808">Transferase</keyword>
<dbReference type="GO" id="GO:0030148">
    <property type="term" value="P:sphingolipid biosynthetic process"/>
    <property type="evidence" value="ECO:0007669"/>
    <property type="project" value="TreeGrafter"/>
</dbReference>
<dbReference type="GO" id="GO:0019367">
    <property type="term" value="P:fatty acid elongation, saturated fatty acid"/>
    <property type="evidence" value="ECO:0007669"/>
    <property type="project" value="TreeGrafter"/>
</dbReference>
<keyword evidence="7 10" id="KW-0443">Lipid metabolism</keyword>
<evidence type="ECO:0000256" key="5">
    <source>
        <dbReference type="ARBA" id="ARBA00022832"/>
    </source>
</evidence>
<feature type="transmembrane region" description="Helical" evidence="10">
    <location>
        <begin position="161"/>
        <end position="182"/>
    </location>
</feature>
<feature type="transmembrane region" description="Helical" evidence="10">
    <location>
        <begin position="342"/>
        <end position="359"/>
    </location>
</feature>
<accession>A0A482XHG9</accession>
<dbReference type="GO" id="GO:0009922">
    <property type="term" value="F:fatty acid elongase activity"/>
    <property type="evidence" value="ECO:0007669"/>
    <property type="project" value="UniProtKB-EC"/>
</dbReference>
<evidence type="ECO:0000256" key="2">
    <source>
        <dbReference type="ARBA" id="ARBA00022516"/>
    </source>
</evidence>
<evidence type="ECO:0000313" key="11">
    <source>
        <dbReference type="EMBL" id="RZF45222.1"/>
    </source>
</evidence>
<dbReference type="EC" id="2.3.1.199" evidence="10"/>
<reference evidence="11 12" key="1">
    <citation type="journal article" date="2017" name="Gigascience">
        <title>Genome sequence of the small brown planthopper, Laodelphax striatellus.</title>
        <authorList>
            <person name="Zhu J."/>
            <person name="Jiang F."/>
            <person name="Wang X."/>
            <person name="Yang P."/>
            <person name="Bao Y."/>
            <person name="Zhao W."/>
            <person name="Wang W."/>
            <person name="Lu H."/>
            <person name="Wang Q."/>
            <person name="Cui N."/>
            <person name="Li J."/>
            <person name="Chen X."/>
            <person name="Luo L."/>
            <person name="Yu J."/>
            <person name="Kang L."/>
            <person name="Cui F."/>
        </authorList>
    </citation>
    <scope>NUCLEOTIDE SEQUENCE [LARGE SCALE GENOMIC DNA]</scope>
    <source>
        <strain evidence="11">Lst14</strain>
    </source>
</reference>
<dbReference type="Proteomes" id="UP000291343">
    <property type="component" value="Unassembled WGS sequence"/>
</dbReference>
<organism evidence="11 12">
    <name type="scientific">Laodelphax striatellus</name>
    <name type="common">Small brown planthopper</name>
    <name type="synonym">Delphax striatella</name>
    <dbReference type="NCBI Taxonomy" id="195883"/>
    <lineage>
        <taxon>Eukaryota</taxon>
        <taxon>Metazoa</taxon>
        <taxon>Ecdysozoa</taxon>
        <taxon>Arthropoda</taxon>
        <taxon>Hexapoda</taxon>
        <taxon>Insecta</taxon>
        <taxon>Pterygota</taxon>
        <taxon>Neoptera</taxon>
        <taxon>Paraneoptera</taxon>
        <taxon>Hemiptera</taxon>
        <taxon>Auchenorrhyncha</taxon>
        <taxon>Fulgoroidea</taxon>
        <taxon>Delphacidae</taxon>
        <taxon>Criomorphinae</taxon>
        <taxon>Laodelphax</taxon>
    </lineage>
</organism>
<feature type="transmembrane region" description="Helical" evidence="10">
    <location>
        <begin position="67"/>
        <end position="84"/>
    </location>
</feature>
<dbReference type="SMR" id="A0A482XHG9"/>
<evidence type="ECO:0000256" key="3">
    <source>
        <dbReference type="ARBA" id="ARBA00022679"/>
    </source>
</evidence>
<comment type="caution">
    <text evidence="10">Lacks conserved residue(s) required for the propagation of feature annotation.</text>
</comment>
<dbReference type="GO" id="GO:0034626">
    <property type="term" value="P:fatty acid elongation, polyunsaturated fatty acid"/>
    <property type="evidence" value="ECO:0007669"/>
    <property type="project" value="TreeGrafter"/>
</dbReference>
<feature type="transmembrane region" description="Helical" evidence="10">
    <location>
        <begin position="279"/>
        <end position="296"/>
    </location>
</feature>
<evidence type="ECO:0000313" key="12">
    <source>
        <dbReference type="Proteomes" id="UP000291343"/>
    </source>
</evidence>
<comment type="caution">
    <text evidence="11">The sequence shown here is derived from an EMBL/GenBank/DDBJ whole genome shotgun (WGS) entry which is preliminary data.</text>
</comment>
<dbReference type="OrthoDB" id="434092at2759"/>
<dbReference type="GO" id="GO:0034625">
    <property type="term" value="P:fatty acid elongation, monounsaturated fatty acid"/>
    <property type="evidence" value="ECO:0007669"/>
    <property type="project" value="TreeGrafter"/>
</dbReference>
<dbReference type="EMBL" id="QKKF02009658">
    <property type="protein sequence ID" value="RZF45222.1"/>
    <property type="molecule type" value="Genomic_DNA"/>
</dbReference>
<feature type="transmembrane region" description="Helical" evidence="10">
    <location>
        <begin position="302"/>
        <end position="321"/>
    </location>
</feature>
<evidence type="ECO:0000256" key="7">
    <source>
        <dbReference type="ARBA" id="ARBA00023098"/>
    </source>
</evidence>
<dbReference type="GO" id="GO:0005789">
    <property type="term" value="C:endoplasmic reticulum membrane"/>
    <property type="evidence" value="ECO:0007669"/>
    <property type="project" value="TreeGrafter"/>
</dbReference>
<dbReference type="STRING" id="195883.A0A482XHG9"/>
<feature type="transmembrane region" description="Helical" evidence="10">
    <location>
        <begin position="203"/>
        <end position="224"/>
    </location>
</feature>
<keyword evidence="12" id="KW-1185">Reference proteome</keyword>
<dbReference type="InParanoid" id="A0A482XHG9"/>
<dbReference type="GO" id="GO:0042761">
    <property type="term" value="P:very long-chain fatty acid biosynthetic process"/>
    <property type="evidence" value="ECO:0007669"/>
    <property type="project" value="TreeGrafter"/>
</dbReference>
<name>A0A482XHG9_LAOST</name>
<dbReference type="InterPro" id="IPR002076">
    <property type="entry name" value="ELO_fam"/>
</dbReference>
<evidence type="ECO:0000256" key="6">
    <source>
        <dbReference type="ARBA" id="ARBA00022989"/>
    </source>
</evidence>
<dbReference type="Pfam" id="PF01151">
    <property type="entry name" value="ELO"/>
    <property type="match status" value="1"/>
</dbReference>
<keyword evidence="5 10" id="KW-0276">Fatty acid metabolism</keyword>
<evidence type="ECO:0000256" key="4">
    <source>
        <dbReference type="ARBA" id="ARBA00022692"/>
    </source>
</evidence>
<dbReference type="PANTHER" id="PTHR11157:SF21">
    <property type="entry name" value="ELONGATION OF VERY LONG CHAIN FATTY ACIDS PROTEIN"/>
    <property type="match status" value="1"/>
</dbReference>
<keyword evidence="4 10" id="KW-0812">Transmembrane</keyword>
<keyword evidence="8 10" id="KW-0472">Membrane</keyword>
<gene>
    <name evidence="11" type="ORF">LSTR_LSTR012645</name>
</gene>
<keyword evidence="6 10" id="KW-1133">Transmembrane helix</keyword>
<sequence>MGLVIKLCYWPLRYSLWCQPVETGTSPRDVQLTDMVWLWHIDKIIDVIDTVFIILRKKYSQLTLLHVYHHAGMILISWAGIKYVPGGQSLITGSVNCFVHVVMYGYYLLTLVDKRYTSSWWKKHITQLQMVSIMIILDHIQNLYHNFEYVWPDPRTRNYPMVYTPMVFINMAMFLLFTYYMGPKYMRGRQPYRLEKIAIVYNVMQMIFNGYMCITAIRLCYWPLRYSLLCQPVETGTSPREIQILDLTWTYHLSKIIDVMDTVFIILRKKYSQLSLLHIYHHAGMIFVSWVGLKYVPGGQSVFLGVINTFIHVVMYGYYLLTLVDKRYTSSWWKKHITQLQMLQFLMICVHHIMSTVANCGFPRFISIGLVLGTFLLIYLFAIFYFHAYIEPEKQKKRS</sequence>
<keyword evidence="9 10" id="KW-0275">Fatty acid biosynthesis</keyword>
<protein>
    <recommendedName>
        <fullName evidence="10">Elongation of very long chain fatty acids protein</fullName>
        <ecNumber evidence="10">2.3.1.199</ecNumber>
    </recommendedName>
    <alternativeName>
        <fullName evidence="10">Very-long-chain 3-oxoacyl-CoA synthase</fullName>
    </alternativeName>
</protein>
<evidence type="ECO:0000256" key="1">
    <source>
        <dbReference type="ARBA" id="ARBA00004141"/>
    </source>
</evidence>
<feature type="transmembrane region" description="Helical" evidence="10">
    <location>
        <begin position="90"/>
        <end position="112"/>
    </location>
</feature>
<comment type="subcellular location">
    <subcellularLocation>
        <location evidence="1">Membrane</location>
        <topology evidence="1">Multi-pass membrane protein</topology>
    </subcellularLocation>
</comment>